<dbReference type="InterPro" id="IPR011330">
    <property type="entry name" value="Glyco_hydro/deAcase_b/a-brl"/>
</dbReference>
<evidence type="ECO:0000256" key="4">
    <source>
        <dbReference type="ARBA" id="ARBA00022842"/>
    </source>
</evidence>
<evidence type="ECO:0000313" key="6">
    <source>
        <dbReference type="EMBL" id="OGN22174.1"/>
    </source>
</evidence>
<evidence type="ECO:0000256" key="2">
    <source>
        <dbReference type="ARBA" id="ARBA00022723"/>
    </source>
</evidence>
<dbReference type="Proteomes" id="UP000178227">
    <property type="component" value="Unassembled WGS sequence"/>
</dbReference>
<comment type="cofactor">
    <cofactor evidence="1">
        <name>Mg(2+)</name>
        <dbReference type="ChEBI" id="CHEBI:18420"/>
    </cofactor>
</comment>
<dbReference type="PANTHER" id="PTHR31609">
    <property type="entry name" value="YDJC DEACETYLASE FAMILY MEMBER"/>
    <property type="match status" value="1"/>
</dbReference>
<evidence type="ECO:0000256" key="1">
    <source>
        <dbReference type="ARBA" id="ARBA00001946"/>
    </source>
</evidence>
<evidence type="ECO:0000313" key="7">
    <source>
        <dbReference type="Proteomes" id="UP000178227"/>
    </source>
</evidence>
<dbReference type="Pfam" id="PF04794">
    <property type="entry name" value="YdjC"/>
    <property type="match status" value="1"/>
</dbReference>
<organism evidence="6 7">
    <name type="scientific">Candidatus Yanofskybacteria bacterium RIFCSPLOWO2_01_FULL_42_49</name>
    <dbReference type="NCBI Taxonomy" id="1802694"/>
    <lineage>
        <taxon>Bacteria</taxon>
        <taxon>Candidatus Yanofskyibacteriota</taxon>
    </lineage>
</organism>
<sequence length="258" mass="29388">MIEPPNLKIIADDLGLHESVNDGIIFLLKENKISGASLMANGEAFDDAVQQILDARLENIGAHLNLVEQRSIVSGGLMYKNHRVFFLKYILGLVKKDHIRQELEAQIKKVIQAGIKPTFINGNQHLHLLPGIMNICIKLAIEYNIPYIRVVNEPFNLSGGKLFRKLQLLFLNFLSTAAKNKIRRAGLQCNDYFVGFVNAGKLGKKDIDKAKKLAEEHSDKIVELGCHPGHRNEDIKMRYRHWGDYNWQKELSLLKQNR</sequence>
<dbReference type="GO" id="GO:0005975">
    <property type="term" value="P:carbohydrate metabolic process"/>
    <property type="evidence" value="ECO:0007669"/>
    <property type="project" value="InterPro"/>
</dbReference>
<accession>A0A1F8G9Y4</accession>
<comment type="caution">
    <text evidence="6">The sequence shown here is derived from an EMBL/GenBank/DDBJ whole genome shotgun (WGS) entry which is preliminary data.</text>
</comment>
<protein>
    <recommendedName>
        <fullName evidence="8">ChbG/HpnK family deacetylase</fullName>
    </recommendedName>
</protein>
<gene>
    <name evidence="6" type="ORF">A2918_03375</name>
</gene>
<keyword evidence="4" id="KW-0460">Magnesium</keyword>
<dbReference type="PANTHER" id="PTHR31609:SF1">
    <property type="entry name" value="CARBOHYDRATE DEACETYLASE"/>
    <property type="match status" value="1"/>
</dbReference>
<keyword evidence="3" id="KW-0378">Hydrolase</keyword>
<evidence type="ECO:0000256" key="5">
    <source>
        <dbReference type="ARBA" id="ARBA00023277"/>
    </source>
</evidence>
<dbReference type="Gene3D" id="3.20.20.370">
    <property type="entry name" value="Glycoside hydrolase/deacetylase"/>
    <property type="match status" value="1"/>
</dbReference>
<dbReference type="GO" id="GO:0019213">
    <property type="term" value="F:deacetylase activity"/>
    <property type="evidence" value="ECO:0007669"/>
    <property type="project" value="TreeGrafter"/>
</dbReference>
<dbReference type="InterPro" id="IPR006879">
    <property type="entry name" value="YdjC-like"/>
</dbReference>
<name>A0A1F8G9Y4_9BACT</name>
<dbReference type="GO" id="GO:0046872">
    <property type="term" value="F:metal ion binding"/>
    <property type="evidence" value="ECO:0007669"/>
    <property type="project" value="UniProtKB-KW"/>
</dbReference>
<dbReference type="GO" id="GO:0016787">
    <property type="term" value="F:hydrolase activity"/>
    <property type="evidence" value="ECO:0007669"/>
    <property type="project" value="UniProtKB-KW"/>
</dbReference>
<evidence type="ECO:0008006" key="8">
    <source>
        <dbReference type="Google" id="ProtNLM"/>
    </source>
</evidence>
<dbReference type="AlphaFoldDB" id="A0A1F8G9Y4"/>
<evidence type="ECO:0000256" key="3">
    <source>
        <dbReference type="ARBA" id="ARBA00022801"/>
    </source>
</evidence>
<proteinExistence type="predicted"/>
<dbReference type="EMBL" id="MGKI01000014">
    <property type="protein sequence ID" value="OGN22174.1"/>
    <property type="molecule type" value="Genomic_DNA"/>
</dbReference>
<keyword evidence="5" id="KW-0119">Carbohydrate metabolism</keyword>
<keyword evidence="2" id="KW-0479">Metal-binding</keyword>
<dbReference type="SUPFAM" id="SSF88713">
    <property type="entry name" value="Glycoside hydrolase/deacetylase"/>
    <property type="match status" value="1"/>
</dbReference>
<reference evidence="6 7" key="1">
    <citation type="journal article" date="2016" name="Nat. Commun.">
        <title>Thousands of microbial genomes shed light on interconnected biogeochemical processes in an aquifer system.</title>
        <authorList>
            <person name="Anantharaman K."/>
            <person name="Brown C.T."/>
            <person name="Hug L.A."/>
            <person name="Sharon I."/>
            <person name="Castelle C.J."/>
            <person name="Probst A.J."/>
            <person name="Thomas B.C."/>
            <person name="Singh A."/>
            <person name="Wilkins M.J."/>
            <person name="Karaoz U."/>
            <person name="Brodie E.L."/>
            <person name="Williams K.H."/>
            <person name="Hubbard S.S."/>
            <person name="Banfield J.F."/>
        </authorList>
    </citation>
    <scope>NUCLEOTIDE SEQUENCE [LARGE SCALE GENOMIC DNA]</scope>
</reference>
<dbReference type="STRING" id="1802694.A2918_03375"/>